<dbReference type="GO" id="GO:0036258">
    <property type="term" value="P:multivesicular body assembly"/>
    <property type="evidence" value="ECO:0007669"/>
    <property type="project" value="InterPro"/>
</dbReference>
<sequence length="503" mass="54650">MSQFQGVSERFHLNLLADDGHSTSRVYVQIGLDGLCFLTPDGSRTLRKYPLNNISRWALRGTKLVLYTKTPGDVEENTVVLQGDEDTTRSVLDTLTCSCMQMVELLQSREASTDTVQATNSLSNLLAGGSKRQQALPTVDEVAFWNSPEKTGFMLSQGEHIKNWRRRWFILKQGYLFRFATADVSAASKPRGVVDLSKVTDVSTGRESTGKANSLKLSTSGATVSYICDSETEQVEWMSAIEGAVAKIVKQAAGVEDEPEVAARQAPKQEDWVKQHIRSSGKQAAEPPRRTTSDRADRHTMVSIVGYDDSSSASAARPSKTYPNDTAGYGSLGYGNIAGIAGIADSGPPARSESHSYAQPSPSQQHSGYTPVEYPAYPSLVPQPASQPAPIAHDPHAYNYGPPLQQDSAGYGYAPAPQQDSYAHFQQQPHQQPQEQMPSHSGMSTGTAAWDSPVYQQQQSSYEPAPQGYGTGAWQMHHAPDGRPYYHNAASGTTQWEAPAGFA</sequence>
<gene>
    <name evidence="4" type="ORF">WJX84_006517</name>
</gene>
<dbReference type="PROSITE" id="PS50020">
    <property type="entry name" value="WW_DOMAIN_2"/>
    <property type="match status" value="1"/>
</dbReference>
<organism evidence="4 5">
    <name type="scientific">Apatococcus fuscideae</name>
    <dbReference type="NCBI Taxonomy" id="2026836"/>
    <lineage>
        <taxon>Eukaryota</taxon>
        <taxon>Viridiplantae</taxon>
        <taxon>Chlorophyta</taxon>
        <taxon>core chlorophytes</taxon>
        <taxon>Trebouxiophyceae</taxon>
        <taxon>Chlorellales</taxon>
        <taxon>Chlorellaceae</taxon>
        <taxon>Apatococcus</taxon>
    </lineage>
</organism>
<dbReference type="PANTHER" id="PTHR46977">
    <property type="entry name" value="PROTEIN FREE1"/>
    <property type="match status" value="1"/>
</dbReference>
<evidence type="ECO:0000313" key="5">
    <source>
        <dbReference type="Proteomes" id="UP001485043"/>
    </source>
</evidence>
<comment type="caution">
    <text evidence="4">The sequence shown here is derived from an EMBL/GenBank/DDBJ whole genome shotgun (WGS) entry which is preliminary data.</text>
</comment>
<dbReference type="InterPro" id="IPR036020">
    <property type="entry name" value="WW_dom_sf"/>
</dbReference>
<dbReference type="FunFam" id="2.30.29.30:FF:000286">
    <property type="entry name" value="PH-protein kinase domain containing protein"/>
    <property type="match status" value="1"/>
</dbReference>
<keyword evidence="5" id="KW-1185">Reference proteome</keyword>
<dbReference type="EMBL" id="JALJOV010000070">
    <property type="protein sequence ID" value="KAK9867690.1"/>
    <property type="molecule type" value="Genomic_DNA"/>
</dbReference>
<dbReference type="GO" id="GO:0000813">
    <property type="term" value="C:ESCRT I complex"/>
    <property type="evidence" value="ECO:0007669"/>
    <property type="project" value="TreeGrafter"/>
</dbReference>
<dbReference type="InterPro" id="IPR001202">
    <property type="entry name" value="WW_dom"/>
</dbReference>
<dbReference type="SMART" id="SM00456">
    <property type="entry name" value="WW"/>
    <property type="match status" value="1"/>
</dbReference>
<proteinExistence type="predicted"/>
<reference evidence="4 5" key="1">
    <citation type="journal article" date="2024" name="Nat. Commun.">
        <title>Phylogenomics reveals the evolutionary origins of lichenization in chlorophyte algae.</title>
        <authorList>
            <person name="Puginier C."/>
            <person name="Libourel C."/>
            <person name="Otte J."/>
            <person name="Skaloud P."/>
            <person name="Haon M."/>
            <person name="Grisel S."/>
            <person name="Petersen M."/>
            <person name="Berrin J.G."/>
            <person name="Delaux P.M."/>
            <person name="Dal Grande F."/>
            <person name="Keller J."/>
        </authorList>
    </citation>
    <scope>NUCLEOTIDE SEQUENCE [LARGE SCALE GENOMIC DNA]</scope>
    <source>
        <strain evidence="4 5">SAG 2523</strain>
    </source>
</reference>
<feature type="region of interest" description="Disordered" evidence="1">
    <location>
        <begin position="345"/>
        <end position="475"/>
    </location>
</feature>
<protein>
    <submittedName>
        <fullName evidence="4">Uncharacterized protein</fullName>
    </submittedName>
</protein>
<dbReference type="GO" id="GO:0070676">
    <property type="term" value="P:intralumenal vesicle formation"/>
    <property type="evidence" value="ECO:0007669"/>
    <property type="project" value="TreeGrafter"/>
</dbReference>
<dbReference type="SMART" id="SM00233">
    <property type="entry name" value="PH"/>
    <property type="match status" value="1"/>
</dbReference>
<evidence type="ECO:0000259" key="3">
    <source>
        <dbReference type="PROSITE" id="PS50020"/>
    </source>
</evidence>
<dbReference type="SUPFAM" id="SSF51045">
    <property type="entry name" value="WW domain"/>
    <property type="match status" value="1"/>
</dbReference>
<feature type="domain" description="WW" evidence="3">
    <location>
        <begin position="474"/>
        <end position="501"/>
    </location>
</feature>
<dbReference type="InterPro" id="IPR045893">
    <property type="entry name" value="FREE1"/>
</dbReference>
<evidence type="ECO:0000259" key="2">
    <source>
        <dbReference type="PROSITE" id="PS50003"/>
    </source>
</evidence>
<dbReference type="InterPro" id="IPR011993">
    <property type="entry name" value="PH-like_dom_sf"/>
</dbReference>
<dbReference type="AlphaFoldDB" id="A0AAW1TFQ8"/>
<dbReference type="CDD" id="cd00201">
    <property type="entry name" value="WW"/>
    <property type="match status" value="1"/>
</dbReference>
<dbReference type="InterPro" id="IPR001849">
    <property type="entry name" value="PH_domain"/>
</dbReference>
<dbReference type="PROSITE" id="PS50003">
    <property type="entry name" value="PH_DOMAIN"/>
    <property type="match status" value="1"/>
</dbReference>
<dbReference type="GO" id="GO:0043130">
    <property type="term" value="F:ubiquitin binding"/>
    <property type="evidence" value="ECO:0007669"/>
    <property type="project" value="InterPro"/>
</dbReference>
<dbReference type="SUPFAM" id="SSF50729">
    <property type="entry name" value="PH domain-like"/>
    <property type="match status" value="1"/>
</dbReference>
<dbReference type="Pfam" id="PF00397">
    <property type="entry name" value="WW"/>
    <property type="match status" value="1"/>
</dbReference>
<dbReference type="Gene3D" id="2.30.29.30">
    <property type="entry name" value="Pleckstrin-homology domain (PH domain)/Phosphotyrosine-binding domain (PTB)"/>
    <property type="match status" value="1"/>
</dbReference>
<dbReference type="PANTHER" id="PTHR46977:SF1">
    <property type="entry name" value="PROTEIN FREE1"/>
    <property type="match status" value="1"/>
</dbReference>
<feature type="compositionally biased region" description="Polar residues" evidence="1">
    <location>
        <begin position="355"/>
        <end position="368"/>
    </location>
</feature>
<dbReference type="Gene3D" id="2.20.70.10">
    <property type="match status" value="1"/>
</dbReference>
<feature type="compositionally biased region" description="Low complexity" evidence="1">
    <location>
        <begin position="426"/>
        <end position="438"/>
    </location>
</feature>
<feature type="compositionally biased region" description="Basic and acidic residues" evidence="1">
    <location>
        <begin position="287"/>
        <end position="300"/>
    </location>
</feature>
<dbReference type="Pfam" id="PF00169">
    <property type="entry name" value="PH"/>
    <property type="match status" value="1"/>
</dbReference>
<evidence type="ECO:0000256" key="1">
    <source>
        <dbReference type="SAM" id="MobiDB-lite"/>
    </source>
</evidence>
<feature type="region of interest" description="Disordered" evidence="1">
    <location>
        <begin position="256"/>
        <end position="300"/>
    </location>
</feature>
<accession>A0AAW1TFQ8</accession>
<dbReference type="Proteomes" id="UP001485043">
    <property type="component" value="Unassembled WGS sequence"/>
</dbReference>
<evidence type="ECO:0000313" key="4">
    <source>
        <dbReference type="EMBL" id="KAK9867690.1"/>
    </source>
</evidence>
<feature type="domain" description="PH" evidence="2">
    <location>
        <begin position="147"/>
        <end position="246"/>
    </location>
</feature>
<name>A0AAW1TFQ8_9CHLO</name>
<dbReference type="GO" id="GO:0031902">
    <property type="term" value="C:late endosome membrane"/>
    <property type="evidence" value="ECO:0007669"/>
    <property type="project" value="TreeGrafter"/>
</dbReference>